<evidence type="ECO:0000256" key="3">
    <source>
        <dbReference type="ARBA" id="ARBA00022946"/>
    </source>
</evidence>
<comment type="caution">
    <text evidence="6">The sequence shown here is derived from an EMBL/GenBank/DDBJ whole genome shotgun (WGS) entry which is preliminary data.</text>
</comment>
<dbReference type="PANTHER" id="PTHR11504">
    <property type="entry name" value="CYTOCHROME C OXIDASE POLYPEPTIDE VIA"/>
    <property type="match status" value="1"/>
</dbReference>
<name>A0A0K9P7M3_ZOSMR</name>
<evidence type="ECO:0000256" key="5">
    <source>
        <dbReference type="ARBA" id="ARBA00023136"/>
    </source>
</evidence>
<evidence type="ECO:0000256" key="1">
    <source>
        <dbReference type="ARBA" id="ARBA00004273"/>
    </source>
</evidence>
<keyword evidence="5" id="KW-0472">Membrane</keyword>
<evidence type="ECO:0000256" key="4">
    <source>
        <dbReference type="ARBA" id="ARBA00023128"/>
    </source>
</evidence>
<evidence type="ECO:0000256" key="2">
    <source>
        <dbReference type="ARBA" id="ARBA00022792"/>
    </source>
</evidence>
<dbReference type="EMBL" id="LFYR01001077">
    <property type="protein sequence ID" value="KMZ64999.1"/>
    <property type="molecule type" value="Genomic_DNA"/>
</dbReference>
<dbReference type="GO" id="GO:0030234">
    <property type="term" value="F:enzyme regulator activity"/>
    <property type="evidence" value="ECO:0000318"/>
    <property type="project" value="GO_Central"/>
</dbReference>
<comment type="subcellular location">
    <subcellularLocation>
        <location evidence="1">Mitochondrion inner membrane</location>
    </subcellularLocation>
</comment>
<gene>
    <name evidence="6" type="ORF">ZOSMA_33G00290</name>
</gene>
<dbReference type="OrthoDB" id="5947505at2759"/>
<accession>A0A0K9P7M3</accession>
<dbReference type="SUPFAM" id="SSF81411">
    <property type="entry name" value="Mitochondrial cytochrome c oxidase subunit VIa"/>
    <property type="match status" value="1"/>
</dbReference>
<dbReference type="InterPro" id="IPR001349">
    <property type="entry name" value="Cyt_c_oxidase_su6a"/>
</dbReference>
<evidence type="ECO:0000313" key="6">
    <source>
        <dbReference type="EMBL" id="KMZ64999.1"/>
    </source>
</evidence>
<proteinExistence type="predicted"/>
<dbReference type="GO" id="GO:0005743">
    <property type="term" value="C:mitochondrial inner membrane"/>
    <property type="evidence" value="ECO:0007669"/>
    <property type="project" value="UniProtKB-SubCell"/>
</dbReference>
<protein>
    <submittedName>
        <fullName evidence="6">Cytochrome c oxidase</fullName>
    </submittedName>
</protein>
<evidence type="ECO:0000313" key="7">
    <source>
        <dbReference type="Proteomes" id="UP000036987"/>
    </source>
</evidence>
<dbReference type="InterPro" id="IPR036418">
    <property type="entry name" value="Cyt_c_oxidase_su6a_sf"/>
</dbReference>
<dbReference type="Proteomes" id="UP000036987">
    <property type="component" value="Unassembled WGS sequence"/>
</dbReference>
<keyword evidence="2" id="KW-0999">Mitochondrion inner membrane</keyword>
<sequence length="99" mass="11192">MATMRMAARSVGSIRGRLNPGIPNKRGFSSAAHDDAYETAKWEKITYLGMVGCFLLGAYTLSKPHPHYDEPPAYSYLHVRNKEFPWGPNGLFEVKHEDH</sequence>
<dbReference type="PANTHER" id="PTHR11504:SF0">
    <property type="entry name" value="CYTOCHROME C OXIDASE SUBUNIT"/>
    <property type="match status" value="1"/>
</dbReference>
<dbReference type="STRING" id="29655.A0A0K9P7M3"/>
<organism evidence="6 7">
    <name type="scientific">Zostera marina</name>
    <name type="common">Eelgrass</name>
    <dbReference type="NCBI Taxonomy" id="29655"/>
    <lineage>
        <taxon>Eukaryota</taxon>
        <taxon>Viridiplantae</taxon>
        <taxon>Streptophyta</taxon>
        <taxon>Embryophyta</taxon>
        <taxon>Tracheophyta</taxon>
        <taxon>Spermatophyta</taxon>
        <taxon>Magnoliopsida</taxon>
        <taxon>Liliopsida</taxon>
        <taxon>Zosteraceae</taxon>
        <taxon>Zostera</taxon>
    </lineage>
</organism>
<dbReference type="OMA" id="FEAKHED"/>
<keyword evidence="7" id="KW-1185">Reference proteome</keyword>
<keyword evidence="4" id="KW-0496">Mitochondrion</keyword>
<dbReference type="AlphaFoldDB" id="A0A0K9P7M3"/>
<dbReference type="GO" id="GO:0006123">
    <property type="term" value="P:mitochondrial electron transport, cytochrome c to oxygen"/>
    <property type="evidence" value="ECO:0000318"/>
    <property type="project" value="GO_Central"/>
</dbReference>
<keyword evidence="3" id="KW-0809">Transit peptide</keyword>
<reference evidence="7" key="1">
    <citation type="journal article" date="2016" name="Nature">
        <title>The genome of the seagrass Zostera marina reveals angiosperm adaptation to the sea.</title>
        <authorList>
            <person name="Olsen J.L."/>
            <person name="Rouze P."/>
            <person name="Verhelst B."/>
            <person name="Lin Y.-C."/>
            <person name="Bayer T."/>
            <person name="Collen J."/>
            <person name="Dattolo E."/>
            <person name="De Paoli E."/>
            <person name="Dittami S."/>
            <person name="Maumus F."/>
            <person name="Michel G."/>
            <person name="Kersting A."/>
            <person name="Lauritano C."/>
            <person name="Lohaus R."/>
            <person name="Toepel M."/>
            <person name="Tonon T."/>
            <person name="Vanneste K."/>
            <person name="Amirebrahimi M."/>
            <person name="Brakel J."/>
            <person name="Bostroem C."/>
            <person name="Chovatia M."/>
            <person name="Grimwood J."/>
            <person name="Jenkins J.W."/>
            <person name="Jueterbock A."/>
            <person name="Mraz A."/>
            <person name="Stam W.T."/>
            <person name="Tice H."/>
            <person name="Bornberg-Bauer E."/>
            <person name="Green P.J."/>
            <person name="Pearson G.A."/>
            <person name="Procaccini G."/>
            <person name="Duarte C.M."/>
            <person name="Schmutz J."/>
            <person name="Reusch T.B.H."/>
            <person name="Van de Peer Y."/>
        </authorList>
    </citation>
    <scope>NUCLEOTIDE SEQUENCE [LARGE SCALE GENOMIC DNA]</scope>
    <source>
        <strain evidence="7">cv. Finnish</strain>
    </source>
</reference>
<dbReference type="FunFam" id="4.10.95.10:FF:000002">
    <property type="entry name" value="Cytochrome c oxidase subunit Via"/>
    <property type="match status" value="1"/>
</dbReference>
<dbReference type="Gene3D" id="4.10.95.10">
    <property type="entry name" value="Cytochrome c oxidase, subunit VIa"/>
    <property type="match status" value="1"/>
</dbReference>